<sequence length="249" mass="28745">MKEATNTIKENIKNLTSLWTTAGNAFNSHQKLQNFEYSEIKNSEWPNRIWFNQYITQEIIDQIKEKIAVSSSKITVPIWNISNKKQDVIHDAILELNNFKVKFEQIGMSLKTSSLHNLSENVKIKLVSNDFEAKIWSQLFKNSFGYKISCETIINTIKDINYYIAYHNNTAIGTAATHITNNIMGIHSVGIPPEMRRKGYAEQIMKLLINTGVENKYELITLQASNMGKNIYLKLGFKEEFLIKNYILQ</sequence>
<dbReference type="InterPro" id="IPR016181">
    <property type="entry name" value="Acyl_CoA_acyltransferase"/>
</dbReference>
<evidence type="ECO:0000313" key="2">
    <source>
        <dbReference type="EMBL" id="MDD7914875.1"/>
    </source>
</evidence>
<keyword evidence="3" id="KW-1185">Reference proteome</keyword>
<evidence type="ECO:0000313" key="3">
    <source>
        <dbReference type="Proteomes" id="UP001151478"/>
    </source>
</evidence>
<evidence type="ECO:0000259" key="1">
    <source>
        <dbReference type="PROSITE" id="PS51186"/>
    </source>
</evidence>
<dbReference type="SUPFAM" id="SSF55729">
    <property type="entry name" value="Acyl-CoA N-acyltransferases (Nat)"/>
    <property type="match status" value="1"/>
</dbReference>
<organism evidence="2 3">
    <name type="scientific">Polaribacter ponticola</name>
    <dbReference type="NCBI Taxonomy" id="2978475"/>
    <lineage>
        <taxon>Bacteria</taxon>
        <taxon>Pseudomonadati</taxon>
        <taxon>Bacteroidota</taxon>
        <taxon>Flavobacteriia</taxon>
        <taxon>Flavobacteriales</taxon>
        <taxon>Flavobacteriaceae</taxon>
    </lineage>
</organism>
<comment type="caution">
    <text evidence="2">The sequence shown here is derived from an EMBL/GenBank/DDBJ whole genome shotgun (WGS) entry which is preliminary data.</text>
</comment>
<dbReference type="Proteomes" id="UP001151478">
    <property type="component" value="Unassembled WGS sequence"/>
</dbReference>
<proteinExistence type="predicted"/>
<dbReference type="Pfam" id="PF13508">
    <property type="entry name" value="Acetyltransf_7"/>
    <property type="match status" value="1"/>
</dbReference>
<gene>
    <name evidence="2" type="ORF">N5A56_010810</name>
</gene>
<dbReference type="Gene3D" id="3.40.630.30">
    <property type="match status" value="1"/>
</dbReference>
<dbReference type="InterPro" id="IPR000182">
    <property type="entry name" value="GNAT_dom"/>
</dbReference>
<reference evidence="2" key="1">
    <citation type="submission" date="2023-02" db="EMBL/GenBank/DDBJ databases">
        <title>Polaribacter ponticola sp. nov., isolated from seawater.</title>
        <authorList>
            <person name="Baek J.H."/>
            <person name="Kim J.M."/>
            <person name="Choi D.G."/>
            <person name="Jeon C.O."/>
        </authorList>
    </citation>
    <scope>NUCLEOTIDE SEQUENCE</scope>
    <source>
        <strain evidence="2">MSW5</strain>
    </source>
</reference>
<name>A0ABT5S9U0_9FLAO</name>
<dbReference type="PROSITE" id="PS51186">
    <property type="entry name" value="GNAT"/>
    <property type="match status" value="1"/>
</dbReference>
<dbReference type="EMBL" id="JAOSLC020000003">
    <property type="protein sequence ID" value="MDD7914875.1"/>
    <property type="molecule type" value="Genomic_DNA"/>
</dbReference>
<dbReference type="RefSeq" id="WP_265725467.1">
    <property type="nucleotide sequence ID" value="NZ_JAOSLC020000003.1"/>
</dbReference>
<feature type="domain" description="N-acetyltransferase" evidence="1">
    <location>
        <begin position="122"/>
        <end position="249"/>
    </location>
</feature>
<dbReference type="CDD" id="cd04301">
    <property type="entry name" value="NAT_SF"/>
    <property type="match status" value="1"/>
</dbReference>
<accession>A0ABT5S9U0</accession>
<protein>
    <submittedName>
        <fullName evidence="2">GNAT family N-acetyltransferase</fullName>
    </submittedName>
</protein>